<dbReference type="Gene3D" id="1.10.10.10">
    <property type="entry name" value="Winged helix-like DNA-binding domain superfamily/Winged helix DNA-binding domain"/>
    <property type="match status" value="1"/>
</dbReference>
<feature type="domain" description="HTH arsR-type" evidence="1">
    <location>
        <begin position="12"/>
        <end position="109"/>
    </location>
</feature>
<dbReference type="Proteomes" id="UP000509626">
    <property type="component" value="Chromosome"/>
</dbReference>
<dbReference type="CDD" id="cd00090">
    <property type="entry name" value="HTH_ARSR"/>
    <property type="match status" value="1"/>
</dbReference>
<dbReference type="InterPro" id="IPR036390">
    <property type="entry name" value="WH_DNA-bd_sf"/>
</dbReference>
<dbReference type="InterPro" id="IPR036388">
    <property type="entry name" value="WH-like_DNA-bd_sf"/>
</dbReference>
<dbReference type="GO" id="GO:0003700">
    <property type="term" value="F:DNA-binding transcription factor activity"/>
    <property type="evidence" value="ECO:0007669"/>
    <property type="project" value="InterPro"/>
</dbReference>
<dbReference type="SMART" id="SM00418">
    <property type="entry name" value="HTH_ARSR"/>
    <property type="match status" value="1"/>
</dbReference>
<dbReference type="InterPro" id="IPR001845">
    <property type="entry name" value="HTH_ArsR_DNA-bd_dom"/>
</dbReference>
<organism evidence="2 3">
    <name type="scientific">Halorarum salinum</name>
    <dbReference type="NCBI Taxonomy" id="2743089"/>
    <lineage>
        <taxon>Archaea</taxon>
        <taxon>Methanobacteriati</taxon>
        <taxon>Methanobacteriota</taxon>
        <taxon>Stenosarchaea group</taxon>
        <taxon>Halobacteria</taxon>
        <taxon>Halobacteriales</taxon>
        <taxon>Haloferacaceae</taxon>
        <taxon>Halorarum</taxon>
    </lineage>
</organism>
<reference evidence="2 3" key="1">
    <citation type="submission" date="2020-06" db="EMBL/GenBank/DDBJ databases">
        <title>NJ-3-1, isolated from saline soil.</title>
        <authorList>
            <person name="Cui H.L."/>
            <person name="Shi X."/>
        </authorList>
    </citation>
    <scope>NUCLEOTIDE SEQUENCE [LARGE SCALE GENOMIC DNA]</scope>
    <source>
        <strain evidence="2 3">NJ-3-1</strain>
    </source>
</reference>
<dbReference type="KEGG" id="halu:HUG12_09680"/>
<dbReference type="EMBL" id="CP058579">
    <property type="protein sequence ID" value="QLG61975.1"/>
    <property type="molecule type" value="Genomic_DNA"/>
</dbReference>
<keyword evidence="3" id="KW-1185">Reference proteome</keyword>
<evidence type="ECO:0000313" key="2">
    <source>
        <dbReference type="EMBL" id="QLG61975.1"/>
    </source>
</evidence>
<gene>
    <name evidence="2" type="ORF">HUG12_09680</name>
</gene>
<sequence length="144" mass="15473">MVDADDAEVVGEVLQAVGNPHRLRLLYGLATGRSRQELAGELPISGSGVTNHLRVLADADLIYRGEDGWQVSPLGRVIADWVGGSAGDIVEAKHRLGDAQEQAAAELAEVPLSGQELERAVQRRKWELVREEVAGLLEDADTDA</sequence>
<dbReference type="RefSeq" id="WP_179268560.1">
    <property type="nucleotide sequence ID" value="NZ_CP058579.1"/>
</dbReference>
<dbReference type="GeneID" id="56037729"/>
<evidence type="ECO:0000259" key="1">
    <source>
        <dbReference type="SMART" id="SM00418"/>
    </source>
</evidence>
<name>A0A7D5LB97_9EURY</name>
<dbReference type="Pfam" id="PF12840">
    <property type="entry name" value="HTH_20"/>
    <property type="match status" value="1"/>
</dbReference>
<evidence type="ECO:0000313" key="3">
    <source>
        <dbReference type="Proteomes" id="UP000509626"/>
    </source>
</evidence>
<accession>A0A7D5LB97</accession>
<protein>
    <submittedName>
        <fullName evidence="2">Helix-turn-helix transcriptional regulator</fullName>
    </submittedName>
</protein>
<dbReference type="InterPro" id="IPR011991">
    <property type="entry name" value="ArsR-like_HTH"/>
</dbReference>
<dbReference type="AlphaFoldDB" id="A0A7D5LB97"/>
<proteinExistence type="predicted"/>
<dbReference type="SUPFAM" id="SSF46785">
    <property type="entry name" value="Winged helix' DNA-binding domain"/>
    <property type="match status" value="1"/>
</dbReference>